<dbReference type="EMBL" id="CM056744">
    <property type="protein sequence ID" value="KAJ8666004.1"/>
    <property type="molecule type" value="Genomic_DNA"/>
</dbReference>
<proteinExistence type="predicted"/>
<evidence type="ECO:0000313" key="2">
    <source>
        <dbReference type="Proteomes" id="UP001239111"/>
    </source>
</evidence>
<protein>
    <submittedName>
        <fullName evidence="1">Uncharacterized protein</fullName>
    </submittedName>
</protein>
<evidence type="ECO:0000313" key="1">
    <source>
        <dbReference type="EMBL" id="KAJ8666004.1"/>
    </source>
</evidence>
<comment type="caution">
    <text evidence="1">The sequence shown here is derived from an EMBL/GenBank/DDBJ whole genome shotgun (WGS) entry which is preliminary data.</text>
</comment>
<name>A0ACC2N6Q8_9HYME</name>
<reference evidence="1" key="1">
    <citation type="submission" date="2023-04" db="EMBL/GenBank/DDBJ databases">
        <title>A chromosome-level genome assembly of the parasitoid wasp Eretmocerus hayati.</title>
        <authorList>
            <person name="Zhong Y."/>
            <person name="Liu S."/>
            <person name="Liu Y."/>
        </authorList>
    </citation>
    <scope>NUCLEOTIDE SEQUENCE</scope>
    <source>
        <strain evidence="1">ZJU_SS_LIU_2023</strain>
    </source>
</reference>
<keyword evidence="2" id="KW-1185">Reference proteome</keyword>
<organism evidence="1 2">
    <name type="scientific">Eretmocerus hayati</name>
    <dbReference type="NCBI Taxonomy" id="131215"/>
    <lineage>
        <taxon>Eukaryota</taxon>
        <taxon>Metazoa</taxon>
        <taxon>Ecdysozoa</taxon>
        <taxon>Arthropoda</taxon>
        <taxon>Hexapoda</taxon>
        <taxon>Insecta</taxon>
        <taxon>Pterygota</taxon>
        <taxon>Neoptera</taxon>
        <taxon>Endopterygota</taxon>
        <taxon>Hymenoptera</taxon>
        <taxon>Apocrita</taxon>
        <taxon>Proctotrupomorpha</taxon>
        <taxon>Chalcidoidea</taxon>
        <taxon>Aphelinidae</taxon>
        <taxon>Aphelininae</taxon>
        <taxon>Eretmocerus</taxon>
    </lineage>
</organism>
<gene>
    <name evidence="1" type="ORF">QAD02_007666</name>
</gene>
<dbReference type="Proteomes" id="UP001239111">
    <property type="component" value="Chromosome 4"/>
</dbReference>
<sequence length="188" mass="20651">MGIVVRLNSGQTIDRLQLEVIKKGTSRWSDVLKKLMHITLHFAKTDSAFRDTSDKLFTPNNGKFLGLVQLFAKVDPVMEHHLDLAMSGNITSHYCGENIQIELINLIAEKLDAAIADKGSLANFSFIIADCTPDISEKEQLSITGRIADISGPQVGIKEYFLGFSNIIDSTGRGLSDVIVQVLVRHGP</sequence>
<accession>A0ACC2N6Q8</accession>